<gene>
    <name evidence="1" type="ORF">POM88_018489</name>
</gene>
<protein>
    <submittedName>
        <fullName evidence="1">Uncharacterized protein</fullName>
    </submittedName>
</protein>
<name>A0AAD8IT19_9APIA</name>
<comment type="caution">
    <text evidence="1">The sequence shown here is derived from an EMBL/GenBank/DDBJ whole genome shotgun (WGS) entry which is preliminary data.</text>
</comment>
<evidence type="ECO:0000313" key="1">
    <source>
        <dbReference type="EMBL" id="KAK1390311.1"/>
    </source>
</evidence>
<evidence type="ECO:0000313" key="2">
    <source>
        <dbReference type="Proteomes" id="UP001237642"/>
    </source>
</evidence>
<reference evidence="1" key="2">
    <citation type="submission" date="2023-05" db="EMBL/GenBank/DDBJ databases">
        <authorList>
            <person name="Schelkunov M.I."/>
        </authorList>
    </citation>
    <scope>NUCLEOTIDE SEQUENCE</scope>
    <source>
        <strain evidence="1">Hsosn_3</strain>
        <tissue evidence="1">Leaf</tissue>
    </source>
</reference>
<organism evidence="1 2">
    <name type="scientific">Heracleum sosnowskyi</name>
    <dbReference type="NCBI Taxonomy" id="360622"/>
    <lineage>
        <taxon>Eukaryota</taxon>
        <taxon>Viridiplantae</taxon>
        <taxon>Streptophyta</taxon>
        <taxon>Embryophyta</taxon>
        <taxon>Tracheophyta</taxon>
        <taxon>Spermatophyta</taxon>
        <taxon>Magnoliopsida</taxon>
        <taxon>eudicotyledons</taxon>
        <taxon>Gunneridae</taxon>
        <taxon>Pentapetalae</taxon>
        <taxon>asterids</taxon>
        <taxon>campanulids</taxon>
        <taxon>Apiales</taxon>
        <taxon>Apiaceae</taxon>
        <taxon>Apioideae</taxon>
        <taxon>apioid superclade</taxon>
        <taxon>Tordylieae</taxon>
        <taxon>Tordyliinae</taxon>
        <taxon>Heracleum</taxon>
    </lineage>
</organism>
<proteinExistence type="predicted"/>
<dbReference type="AlphaFoldDB" id="A0AAD8IT19"/>
<reference evidence="1" key="1">
    <citation type="submission" date="2023-02" db="EMBL/GenBank/DDBJ databases">
        <title>Genome of toxic invasive species Heracleum sosnowskyi carries increased number of genes despite the absence of recent whole-genome duplications.</title>
        <authorList>
            <person name="Schelkunov M."/>
            <person name="Shtratnikova V."/>
            <person name="Makarenko M."/>
            <person name="Klepikova A."/>
            <person name="Omelchenko D."/>
            <person name="Novikova G."/>
            <person name="Obukhova E."/>
            <person name="Bogdanov V."/>
            <person name="Penin A."/>
            <person name="Logacheva M."/>
        </authorList>
    </citation>
    <scope>NUCLEOTIDE SEQUENCE</scope>
    <source>
        <strain evidence="1">Hsosn_3</strain>
        <tissue evidence="1">Leaf</tissue>
    </source>
</reference>
<dbReference type="Proteomes" id="UP001237642">
    <property type="component" value="Unassembled WGS sequence"/>
</dbReference>
<dbReference type="EMBL" id="JAUIZM010000004">
    <property type="protein sequence ID" value="KAK1390311.1"/>
    <property type="molecule type" value="Genomic_DNA"/>
</dbReference>
<keyword evidence="2" id="KW-1185">Reference proteome</keyword>
<sequence>MTFNQAHILMSQQAKKEKKGKVDSLLEAVYAASDRIANQFEASTKLLIAAEEDILLKKKQLNEELSKIPNLKVLQKLQVAKRIANDEDLMILFFAAPAEEKIVFVNAIIDNEI</sequence>
<accession>A0AAD8IT19</accession>